<comment type="caution">
    <text evidence="2">The sequence shown here is derived from an EMBL/GenBank/DDBJ whole genome shotgun (WGS) entry which is preliminary data.</text>
</comment>
<dbReference type="Pfam" id="PF02620">
    <property type="entry name" value="YceD"/>
    <property type="match status" value="1"/>
</dbReference>
<evidence type="ECO:0000256" key="1">
    <source>
        <dbReference type="SAM" id="MobiDB-lite"/>
    </source>
</evidence>
<dbReference type="EMBL" id="WTYR01000001">
    <property type="protein sequence ID" value="MXP10366.1"/>
    <property type="molecule type" value="Genomic_DNA"/>
</dbReference>
<dbReference type="InterPro" id="IPR003772">
    <property type="entry name" value="YceD"/>
</dbReference>
<reference evidence="2 3" key="1">
    <citation type="submission" date="2019-12" db="EMBL/GenBank/DDBJ databases">
        <title>Genomic-based taxomic classification of the family Erythrobacteraceae.</title>
        <authorList>
            <person name="Xu L."/>
        </authorList>
    </citation>
    <scope>NUCLEOTIDE SEQUENCE [LARGE SCALE GENOMIC DNA]</scope>
    <source>
        <strain evidence="2 3">LMG 29519</strain>
    </source>
</reference>
<keyword evidence="3" id="KW-1185">Reference proteome</keyword>
<name>A0A6I4U3Q5_9SPHN</name>
<organism evidence="2 3">
    <name type="scientific">Alteriqipengyuania halimionae</name>
    <dbReference type="NCBI Taxonomy" id="1926630"/>
    <lineage>
        <taxon>Bacteria</taxon>
        <taxon>Pseudomonadati</taxon>
        <taxon>Pseudomonadota</taxon>
        <taxon>Alphaproteobacteria</taxon>
        <taxon>Sphingomonadales</taxon>
        <taxon>Erythrobacteraceae</taxon>
        <taxon>Alteriqipengyuania</taxon>
    </lineage>
</organism>
<dbReference type="RefSeq" id="WP_160616981.1">
    <property type="nucleotide sequence ID" value="NZ_WTYR01000001.1"/>
</dbReference>
<feature type="region of interest" description="Disordered" evidence="1">
    <location>
        <begin position="140"/>
        <end position="172"/>
    </location>
</feature>
<dbReference type="Proteomes" id="UP000429229">
    <property type="component" value="Unassembled WGS sequence"/>
</dbReference>
<dbReference type="OrthoDB" id="8443793at2"/>
<proteinExistence type="predicted"/>
<sequence length="172" mass="18435">MSATPEFSRLVGIGDCEGRTLEYEATEAERVALAERFAIPALRSLSGTLTLTKKGANIAATGAFEAQVVQDCAVSGEPFEHRIAEDMDLTFVPPRHFASVEEPVEVGSDELDEIEYEGQQIDLGEAIAQSLALAIDPYAEGPEAEKVRSEEGLTEPGPTGPMAEALEALRKK</sequence>
<dbReference type="AlphaFoldDB" id="A0A6I4U3Q5"/>
<gene>
    <name evidence="2" type="ORF">GRI68_09275</name>
</gene>
<protein>
    <submittedName>
        <fullName evidence="2">DUF177 domain-containing protein</fullName>
    </submittedName>
</protein>
<evidence type="ECO:0000313" key="3">
    <source>
        <dbReference type="Proteomes" id="UP000429229"/>
    </source>
</evidence>
<accession>A0A6I4U3Q5</accession>
<evidence type="ECO:0000313" key="2">
    <source>
        <dbReference type="EMBL" id="MXP10366.1"/>
    </source>
</evidence>